<feature type="region of interest" description="Disordered" evidence="1">
    <location>
        <begin position="59"/>
        <end position="98"/>
    </location>
</feature>
<accession>A0AAQ3NUS0</accession>
<evidence type="ECO:0000256" key="1">
    <source>
        <dbReference type="SAM" id="MobiDB-lite"/>
    </source>
</evidence>
<dbReference type="EMBL" id="CP144697">
    <property type="protein sequence ID" value="WVZ15396.1"/>
    <property type="molecule type" value="Genomic_DNA"/>
</dbReference>
<feature type="compositionally biased region" description="Basic and acidic residues" evidence="1">
    <location>
        <begin position="82"/>
        <end position="98"/>
    </location>
</feature>
<keyword evidence="3" id="KW-1185">Reference proteome</keyword>
<feature type="compositionally biased region" description="Basic and acidic residues" evidence="1">
    <location>
        <begin position="59"/>
        <end position="69"/>
    </location>
</feature>
<gene>
    <name evidence="2" type="ORF">V8G54_012962</name>
</gene>
<dbReference type="AlphaFoldDB" id="A0AAQ3NUS0"/>
<evidence type="ECO:0000313" key="2">
    <source>
        <dbReference type="EMBL" id="WVZ15396.1"/>
    </source>
</evidence>
<proteinExistence type="predicted"/>
<sequence>MPPTPFKFDQAKPVISCSAIATSELVVPSKLEQLAVEFRSLRGPKDIGIGRESEWRRCKMQRERATKTRDKVKKKRQRKGVVKNERQRGENAEGKGVKRKCEDGVNEKKENIVAVSI</sequence>
<organism evidence="2 3">
    <name type="scientific">Vigna mungo</name>
    <name type="common">Black gram</name>
    <name type="synonym">Phaseolus mungo</name>
    <dbReference type="NCBI Taxonomy" id="3915"/>
    <lineage>
        <taxon>Eukaryota</taxon>
        <taxon>Viridiplantae</taxon>
        <taxon>Streptophyta</taxon>
        <taxon>Embryophyta</taxon>
        <taxon>Tracheophyta</taxon>
        <taxon>Spermatophyta</taxon>
        <taxon>Magnoliopsida</taxon>
        <taxon>eudicotyledons</taxon>
        <taxon>Gunneridae</taxon>
        <taxon>Pentapetalae</taxon>
        <taxon>rosids</taxon>
        <taxon>fabids</taxon>
        <taxon>Fabales</taxon>
        <taxon>Fabaceae</taxon>
        <taxon>Papilionoideae</taxon>
        <taxon>50 kb inversion clade</taxon>
        <taxon>NPAAA clade</taxon>
        <taxon>indigoferoid/millettioid clade</taxon>
        <taxon>Phaseoleae</taxon>
        <taxon>Vigna</taxon>
    </lineage>
</organism>
<protein>
    <submittedName>
        <fullName evidence="2">Uncharacterized protein</fullName>
    </submittedName>
</protein>
<feature type="compositionally biased region" description="Basic residues" evidence="1">
    <location>
        <begin position="70"/>
        <end position="81"/>
    </location>
</feature>
<evidence type="ECO:0000313" key="3">
    <source>
        <dbReference type="Proteomes" id="UP001374535"/>
    </source>
</evidence>
<reference evidence="2 3" key="1">
    <citation type="journal article" date="2023" name="Life. Sci Alliance">
        <title>Evolutionary insights into 3D genome organization and epigenetic landscape of Vigna mungo.</title>
        <authorList>
            <person name="Junaid A."/>
            <person name="Singh B."/>
            <person name="Bhatia S."/>
        </authorList>
    </citation>
    <scope>NUCLEOTIDE SEQUENCE [LARGE SCALE GENOMIC DNA]</scope>
    <source>
        <strain evidence="2">Urdbean</strain>
    </source>
</reference>
<dbReference type="Proteomes" id="UP001374535">
    <property type="component" value="Chromosome 4"/>
</dbReference>
<name>A0AAQ3NUS0_VIGMU</name>